<comment type="similarity">
    <text evidence="2">Belongs to the IucA/IucC family.</text>
</comment>
<dbReference type="Gene3D" id="6.10.250.3370">
    <property type="match status" value="1"/>
</dbReference>
<evidence type="ECO:0000256" key="2">
    <source>
        <dbReference type="ARBA" id="ARBA00007832"/>
    </source>
</evidence>
<comment type="caution">
    <text evidence="5">The sequence shown here is derived from an EMBL/GenBank/DDBJ whole genome shotgun (WGS) entry which is preliminary data.</text>
</comment>
<proteinExistence type="inferred from homology"/>
<dbReference type="InterPro" id="IPR007310">
    <property type="entry name" value="Aerobactin_biosyn_IucA/IucC_N"/>
</dbReference>
<reference evidence="5" key="1">
    <citation type="submission" date="2023-10" db="EMBL/GenBank/DDBJ databases">
        <title>Screening of Alkalihalophilus pseudofirmusBZ-TG-HK211 and Its Alleviation of Salt Stress on Rapeseed Growth.</title>
        <authorList>
            <person name="Zhao B."/>
            <person name="Guo T."/>
        </authorList>
    </citation>
    <scope>NUCLEOTIDE SEQUENCE</scope>
    <source>
        <strain evidence="5">BZ-TG-HK211</strain>
    </source>
</reference>
<dbReference type="Pfam" id="PF04183">
    <property type="entry name" value="IucA_IucC"/>
    <property type="match status" value="1"/>
</dbReference>
<dbReference type="InterPro" id="IPR022770">
    <property type="entry name" value="IucA/IucC-like_C"/>
</dbReference>
<name>A0AAJ2NKM9_ALKPS</name>
<feature type="domain" description="Aerobactin siderophore biosynthesis IucA/IucC-like C-terminal" evidence="4">
    <location>
        <begin position="424"/>
        <end position="584"/>
    </location>
</feature>
<dbReference type="Proteomes" id="UP001285636">
    <property type="component" value="Unassembled WGS sequence"/>
</dbReference>
<evidence type="ECO:0000313" key="5">
    <source>
        <dbReference type="EMBL" id="MDV2884494.1"/>
    </source>
</evidence>
<dbReference type="Pfam" id="PF06276">
    <property type="entry name" value="FhuF"/>
    <property type="match status" value="1"/>
</dbReference>
<accession>A0AAJ2NKM9</accession>
<dbReference type="InterPro" id="IPR037455">
    <property type="entry name" value="LucA/IucC-like"/>
</dbReference>
<evidence type="ECO:0000259" key="4">
    <source>
        <dbReference type="Pfam" id="PF06276"/>
    </source>
</evidence>
<evidence type="ECO:0000259" key="3">
    <source>
        <dbReference type="Pfam" id="PF04183"/>
    </source>
</evidence>
<feature type="domain" description="Aerobactin siderophore biosynthesis IucA/IucC N-terminal" evidence="3">
    <location>
        <begin position="156"/>
        <end position="393"/>
    </location>
</feature>
<dbReference type="PANTHER" id="PTHR34384">
    <property type="entry name" value="L-2,3-DIAMINOPROPANOATE--CITRATE LIGASE"/>
    <property type="match status" value="1"/>
</dbReference>
<dbReference type="PANTHER" id="PTHR34384:SF5">
    <property type="entry name" value="L-2,3-DIAMINOPROPANOATE--CITRATE LIGASE"/>
    <property type="match status" value="1"/>
</dbReference>
<comment type="pathway">
    <text evidence="1">Siderophore biosynthesis.</text>
</comment>
<dbReference type="EMBL" id="JAWJAY010000001">
    <property type="protein sequence ID" value="MDV2884494.1"/>
    <property type="molecule type" value="Genomic_DNA"/>
</dbReference>
<sequence>MMIAKQIAEKATIQSFLNCYLREAGKGALINKSQFAELIDDHLIDHNEVSQVIHIKLAYQNIDLFIPLEYWSLTGRHLFSFPLYYAQNAERTNLLELDYLTLVSLVIKELTLESGGGSTSVQDELMMRVILSCQNIEMFVRERLEEAGALTAFDMDFIDAEQALLLGHLLHPTPKSRQGISEWDTAQYSPELKGSFQLHYFRVHCSLIYERSALQQTTTHLIKQQLMDHSDTSSHFKEKYCEEDEYSLIPVHPWQADYLMRKPKVQQAINDGLIENLGKQGAAYQPTSSVRTVYHPNEDYMFKFSLNIKITNSVRANKNMELERGVEVKHLLDTEIGKDLKRRFPNFEVIKDPAFITVKLDGEKESGFEVILRENLFKKEEARNATPIAAICQDTISGPPSRLAAIIQSLAEKEGRSVEAVSVDWFTRYLNRSLKPIFWLYLNHGIALEAHQQNSVIHLKDGYPDRFYYRDNQGYYFSESFYEKLSQVLPGISEKSNTVCSDAIADERLRYYFYFNNILGLINAFGVARLVNESILLETLREAILEIEIPAKSSSMLIESLLYEKTLPCKANLLTRFHDMDELTGSLETQSVYVEIDNPLVRKELVTSEYPRRRV</sequence>
<organism evidence="5 6">
    <name type="scientific">Alkalihalophilus pseudofirmus</name>
    <name type="common">Bacillus pseudofirmus</name>
    <dbReference type="NCBI Taxonomy" id="79885"/>
    <lineage>
        <taxon>Bacteria</taxon>
        <taxon>Bacillati</taxon>
        <taxon>Bacillota</taxon>
        <taxon>Bacilli</taxon>
        <taxon>Bacillales</taxon>
        <taxon>Bacillaceae</taxon>
        <taxon>Alkalihalophilus</taxon>
    </lineage>
</organism>
<dbReference type="RefSeq" id="WP_323466702.1">
    <property type="nucleotide sequence ID" value="NZ_CP144224.1"/>
</dbReference>
<dbReference type="GO" id="GO:0016881">
    <property type="term" value="F:acid-amino acid ligase activity"/>
    <property type="evidence" value="ECO:0007669"/>
    <property type="project" value="UniProtKB-ARBA"/>
</dbReference>
<dbReference type="Gene3D" id="1.10.510.40">
    <property type="match status" value="1"/>
</dbReference>
<evidence type="ECO:0000313" key="6">
    <source>
        <dbReference type="Proteomes" id="UP001285636"/>
    </source>
</evidence>
<evidence type="ECO:0000256" key="1">
    <source>
        <dbReference type="ARBA" id="ARBA00004924"/>
    </source>
</evidence>
<gene>
    <name evidence="5" type="ORF">RYX45_04835</name>
</gene>
<dbReference type="AlphaFoldDB" id="A0AAJ2NKM9"/>
<protein>
    <submittedName>
        <fullName evidence="5">IucA/IucC family siderophore biosynthesis protein</fullName>
    </submittedName>
</protein>
<dbReference type="GO" id="GO:0019290">
    <property type="term" value="P:siderophore biosynthetic process"/>
    <property type="evidence" value="ECO:0007669"/>
    <property type="project" value="InterPro"/>
</dbReference>